<dbReference type="InterPro" id="IPR023214">
    <property type="entry name" value="HAD_sf"/>
</dbReference>
<dbReference type="Gene3D" id="3.40.50.1000">
    <property type="entry name" value="HAD superfamily/HAD-like"/>
    <property type="match status" value="1"/>
</dbReference>
<evidence type="ECO:0000313" key="2">
    <source>
        <dbReference type="Proteomes" id="UP001500657"/>
    </source>
</evidence>
<accession>A0ABN0UF72</accession>
<gene>
    <name evidence="1" type="ORF">GCM10009126_12560</name>
</gene>
<keyword evidence="2" id="KW-1185">Reference proteome</keyword>
<dbReference type="EMBL" id="BAAAFO010000002">
    <property type="protein sequence ID" value="GAA0248545.1"/>
    <property type="molecule type" value="Genomic_DNA"/>
</dbReference>
<evidence type="ECO:0000313" key="1">
    <source>
        <dbReference type="EMBL" id="GAA0248545.1"/>
    </source>
</evidence>
<dbReference type="InterPro" id="IPR036412">
    <property type="entry name" value="HAD-like_sf"/>
</dbReference>
<dbReference type="Gene3D" id="1.10.286.50">
    <property type="match status" value="1"/>
</dbReference>
<organism evidence="1 2">
    <name type="scientific">Rhodanobacter caeni</name>
    <dbReference type="NCBI Taxonomy" id="657654"/>
    <lineage>
        <taxon>Bacteria</taxon>
        <taxon>Pseudomonadati</taxon>
        <taxon>Pseudomonadota</taxon>
        <taxon>Gammaproteobacteria</taxon>
        <taxon>Lysobacterales</taxon>
        <taxon>Rhodanobacteraceae</taxon>
        <taxon>Rhodanobacter</taxon>
    </lineage>
</organism>
<protein>
    <recommendedName>
        <fullName evidence="3">Haloacid dehalogenase</fullName>
    </recommendedName>
</protein>
<dbReference type="SUPFAM" id="SSF56784">
    <property type="entry name" value="HAD-like"/>
    <property type="match status" value="1"/>
</dbReference>
<reference evidence="1 2" key="1">
    <citation type="journal article" date="2019" name="Int. J. Syst. Evol. Microbiol.">
        <title>The Global Catalogue of Microorganisms (GCM) 10K type strain sequencing project: providing services to taxonomists for standard genome sequencing and annotation.</title>
        <authorList>
            <consortium name="The Broad Institute Genomics Platform"/>
            <consortium name="The Broad Institute Genome Sequencing Center for Infectious Disease"/>
            <person name="Wu L."/>
            <person name="Ma J."/>
        </authorList>
    </citation>
    <scope>NUCLEOTIDE SEQUENCE [LARGE SCALE GENOMIC DNA]</scope>
    <source>
        <strain evidence="1 2">JCM 16242</strain>
    </source>
</reference>
<dbReference type="Proteomes" id="UP001500657">
    <property type="component" value="Unassembled WGS sequence"/>
</dbReference>
<dbReference type="RefSeq" id="WP_343881318.1">
    <property type="nucleotide sequence ID" value="NZ_BAAAFO010000002.1"/>
</dbReference>
<sequence>MLTDTRNATPAVVFLCDVDNTLLDNDRFRDELGDELQHRFGTAARERYWHIYDQRRETLGYADYLGTLECFRAGLDNDPQLLGMSGWLLDYPFAQRLYPQALETVAHLQSLGPTAILSDGDIVFQPRKIHRAGLWEALGGEVLVYVHKERMLVGVQQRYPAAHYVMVDDKPHLLARMKQHMGERLTTVFVRQGHYAENPGGEAIDPVPDMTIACIGDLRRRKLGDFLPAGTVINLPSASLPSG</sequence>
<evidence type="ECO:0008006" key="3">
    <source>
        <dbReference type="Google" id="ProtNLM"/>
    </source>
</evidence>
<comment type="caution">
    <text evidence="1">The sequence shown here is derived from an EMBL/GenBank/DDBJ whole genome shotgun (WGS) entry which is preliminary data.</text>
</comment>
<proteinExistence type="predicted"/>
<name>A0ABN0UF72_9GAMM</name>